<dbReference type="RefSeq" id="WP_110853989.1">
    <property type="nucleotide sequence ID" value="NZ_QKLZ01000028.1"/>
</dbReference>
<reference evidence="6 7" key="1">
    <citation type="submission" date="2016-10" db="EMBL/GenBank/DDBJ databases">
        <authorList>
            <person name="Cai Z."/>
        </authorList>
    </citation>
    <scope>NUCLEOTIDE SEQUENCE [LARGE SCALE GENOMIC DNA]</scope>
    <source>
        <strain evidence="6 7">CGMCC 1.10826</strain>
    </source>
</reference>
<name>A0A2Y9C171_9MICO</name>
<dbReference type="OrthoDB" id="188924at2"/>
<keyword evidence="7" id="KW-1185">Reference proteome</keyword>
<feature type="transmembrane region" description="Helical" evidence="5">
    <location>
        <begin position="184"/>
        <end position="205"/>
    </location>
</feature>
<dbReference type="EMBL" id="UETB01000028">
    <property type="protein sequence ID" value="SSA47432.1"/>
    <property type="molecule type" value="Genomic_DNA"/>
</dbReference>
<dbReference type="AlphaFoldDB" id="A0A2Y9C171"/>
<keyword evidence="4 5" id="KW-0472">Membrane</keyword>
<evidence type="ECO:0000313" key="7">
    <source>
        <dbReference type="Proteomes" id="UP000250222"/>
    </source>
</evidence>
<comment type="subcellular location">
    <subcellularLocation>
        <location evidence="1">Endomembrane system</location>
        <topology evidence="1">Multi-pass membrane protein</topology>
    </subcellularLocation>
</comment>
<dbReference type="GO" id="GO:0005384">
    <property type="term" value="F:manganese ion transmembrane transporter activity"/>
    <property type="evidence" value="ECO:0007669"/>
    <property type="project" value="InterPro"/>
</dbReference>
<sequence length="241" mass="24069">MSAAARTGGDDERAPGGLEQKLNRLRAGVLGANDGIVSTAAVVVGVAGATTATGPIATAGIAAAIGGAVSMALGEYVSVSSQRDSEKHLIAEQQRALATDPEAQFNALARLYQERGISPQTSHTVATELTSHDPLAAHLRARHNIDATDVASPWHAAIVSFLTFTLGAVLPLLAILLPPPELRVPIASVATLTGLALTGAGAAGIGGGSRARAAVRVVLGGALALTATYLIGVLLGTAGVV</sequence>
<evidence type="ECO:0000256" key="4">
    <source>
        <dbReference type="ARBA" id="ARBA00023136"/>
    </source>
</evidence>
<feature type="transmembrane region" description="Helical" evidence="5">
    <location>
        <begin position="217"/>
        <end position="240"/>
    </location>
</feature>
<evidence type="ECO:0000256" key="5">
    <source>
        <dbReference type="SAM" id="Phobius"/>
    </source>
</evidence>
<evidence type="ECO:0000256" key="2">
    <source>
        <dbReference type="ARBA" id="ARBA00022692"/>
    </source>
</evidence>
<accession>A0A2Y9C171</accession>
<dbReference type="PANTHER" id="PTHR31851">
    <property type="entry name" value="FE(2+)/MN(2+) TRANSPORTER PCL1"/>
    <property type="match status" value="1"/>
</dbReference>
<dbReference type="InterPro" id="IPR008217">
    <property type="entry name" value="Ccc1_fam"/>
</dbReference>
<protein>
    <submittedName>
        <fullName evidence="6">Predicted Fe2+/Mn2+ transporter, VIT1/CCC1 family</fullName>
    </submittedName>
</protein>
<dbReference type="Pfam" id="PF01988">
    <property type="entry name" value="VIT1"/>
    <property type="match status" value="1"/>
</dbReference>
<feature type="transmembrane region" description="Helical" evidence="5">
    <location>
        <begin position="156"/>
        <end position="178"/>
    </location>
</feature>
<dbReference type="Proteomes" id="UP000250222">
    <property type="component" value="Unassembled WGS sequence"/>
</dbReference>
<keyword evidence="3 5" id="KW-1133">Transmembrane helix</keyword>
<gene>
    <name evidence="6" type="ORF">SAMN05216184_1282</name>
</gene>
<keyword evidence="2 5" id="KW-0812">Transmembrane</keyword>
<evidence type="ECO:0000256" key="1">
    <source>
        <dbReference type="ARBA" id="ARBA00004127"/>
    </source>
</evidence>
<evidence type="ECO:0000313" key="6">
    <source>
        <dbReference type="EMBL" id="SSA47432.1"/>
    </source>
</evidence>
<dbReference type="GO" id="GO:0012505">
    <property type="term" value="C:endomembrane system"/>
    <property type="evidence" value="ECO:0007669"/>
    <property type="project" value="UniProtKB-SubCell"/>
</dbReference>
<organism evidence="6 7">
    <name type="scientific">Georgenia satyanarayanai</name>
    <dbReference type="NCBI Taxonomy" id="860221"/>
    <lineage>
        <taxon>Bacteria</taxon>
        <taxon>Bacillati</taxon>
        <taxon>Actinomycetota</taxon>
        <taxon>Actinomycetes</taxon>
        <taxon>Micrococcales</taxon>
        <taxon>Bogoriellaceae</taxon>
        <taxon>Georgenia</taxon>
    </lineage>
</organism>
<evidence type="ECO:0000256" key="3">
    <source>
        <dbReference type="ARBA" id="ARBA00022989"/>
    </source>
</evidence>
<dbReference type="GO" id="GO:0030026">
    <property type="term" value="P:intracellular manganese ion homeostasis"/>
    <property type="evidence" value="ECO:0007669"/>
    <property type="project" value="InterPro"/>
</dbReference>
<proteinExistence type="predicted"/>